<feature type="compositionally biased region" description="Polar residues" evidence="1">
    <location>
        <begin position="288"/>
        <end position="335"/>
    </location>
</feature>
<reference evidence="3 4" key="1">
    <citation type="submission" date="2017-03" db="EMBL/GenBank/DDBJ databases">
        <title>An alternative strategy for trypanosome survival in the mammalian bloodstream revealed through genome and transcriptome analysis of the ubiquitous bovine parasite Trypanosoma (Megatrypanum) theileri.</title>
        <authorList>
            <person name="Kelly S."/>
            <person name="Ivens A."/>
            <person name="Mott A."/>
            <person name="O'Neill E."/>
            <person name="Emms D."/>
            <person name="Macleod O."/>
            <person name="Voorheis P."/>
            <person name="Matthews J."/>
            <person name="Matthews K."/>
            <person name="Carrington M."/>
        </authorList>
    </citation>
    <scope>NUCLEOTIDE SEQUENCE [LARGE SCALE GENOMIC DNA]</scope>
    <source>
        <strain evidence="3">Edinburgh</strain>
    </source>
</reference>
<comment type="caution">
    <text evidence="3">The sequence shown here is derived from an EMBL/GenBank/DDBJ whole genome shotgun (WGS) entry which is preliminary data.</text>
</comment>
<dbReference type="VEuPathDB" id="TriTrypDB:TM35_000501160"/>
<feature type="chain" id="PRO_5013185184" description="Mucin-associated surface protein (MASP)" evidence="2">
    <location>
        <begin position="28"/>
        <end position="452"/>
    </location>
</feature>
<keyword evidence="4" id="KW-1185">Reference proteome</keyword>
<accession>A0A1X0NH27</accession>
<feature type="compositionally biased region" description="Low complexity" evidence="1">
    <location>
        <begin position="336"/>
        <end position="349"/>
    </location>
</feature>
<feature type="compositionally biased region" description="Polar residues" evidence="1">
    <location>
        <begin position="350"/>
        <end position="381"/>
    </location>
</feature>
<dbReference type="EMBL" id="NBCO01000050">
    <property type="protein sequence ID" value="ORC84062.1"/>
    <property type="molecule type" value="Genomic_DNA"/>
</dbReference>
<feature type="compositionally biased region" description="Basic and acidic residues" evidence="1">
    <location>
        <begin position="196"/>
        <end position="206"/>
    </location>
</feature>
<protein>
    <recommendedName>
        <fullName evidence="5">Mucin-associated surface protein (MASP)</fullName>
    </recommendedName>
</protein>
<evidence type="ECO:0000256" key="1">
    <source>
        <dbReference type="SAM" id="MobiDB-lite"/>
    </source>
</evidence>
<feature type="compositionally biased region" description="Low complexity" evidence="1">
    <location>
        <begin position="150"/>
        <end position="161"/>
    </location>
</feature>
<evidence type="ECO:0008006" key="5">
    <source>
        <dbReference type="Google" id="ProtNLM"/>
    </source>
</evidence>
<dbReference type="GeneID" id="39990343"/>
<dbReference type="Proteomes" id="UP000192257">
    <property type="component" value="Unassembled WGS sequence"/>
</dbReference>
<evidence type="ECO:0000313" key="4">
    <source>
        <dbReference type="Proteomes" id="UP000192257"/>
    </source>
</evidence>
<evidence type="ECO:0000256" key="2">
    <source>
        <dbReference type="SAM" id="SignalP"/>
    </source>
</evidence>
<name>A0A1X0NH27_9TRYP</name>
<gene>
    <name evidence="3" type="ORF">TM35_000501160</name>
</gene>
<proteinExistence type="predicted"/>
<keyword evidence="2" id="KW-0732">Signal</keyword>
<dbReference type="RefSeq" id="XP_028878128.1">
    <property type="nucleotide sequence ID" value="XM_029030563.1"/>
</dbReference>
<feature type="compositionally biased region" description="Basic and acidic residues" evidence="1">
    <location>
        <begin position="213"/>
        <end position="227"/>
    </location>
</feature>
<feature type="compositionally biased region" description="Polar residues" evidence="1">
    <location>
        <begin position="243"/>
        <end position="274"/>
    </location>
</feature>
<feature type="signal peptide" evidence="2">
    <location>
        <begin position="1"/>
        <end position="27"/>
    </location>
</feature>
<organism evidence="3 4">
    <name type="scientific">Trypanosoma theileri</name>
    <dbReference type="NCBI Taxonomy" id="67003"/>
    <lineage>
        <taxon>Eukaryota</taxon>
        <taxon>Discoba</taxon>
        <taxon>Euglenozoa</taxon>
        <taxon>Kinetoplastea</taxon>
        <taxon>Metakinetoplastina</taxon>
        <taxon>Trypanosomatida</taxon>
        <taxon>Trypanosomatidae</taxon>
        <taxon>Trypanosoma</taxon>
    </lineage>
</organism>
<feature type="region of interest" description="Disordered" evidence="1">
    <location>
        <begin position="126"/>
        <end position="381"/>
    </location>
</feature>
<dbReference type="AlphaFoldDB" id="A0A1X0NH27"/>
<evidence type="ECO:0000313" key="3">
    <source>
        <dbReference type="EMBL" id="ORC84062.1"/>
    </source>
</evidence>
<sequence length="452" mass="46319">MAMKKMMGHVQCLLPFILYCFCGCVLANVPNPYSFMTGGVVGIPGGGVHPNNVEFQPAGIPGPAVPGRLPVNPPVGVPKGVQQKPYTDPAVPHGPCGTPGVPGAIPGSAAGTNTCSAGIPGSHHVVPSPTFPIKPPLSTTAKPLAPAQFGAAGSSGTSLSTTRDDLPSSRQGGIKAQGGHGVGQHDVSSEVNKLAKHPDESTDNTKLDSGLAHGEKELEGESGDRSKGQGRGNESQPEPAVSHSRTVQDVSIKQSSEVTQKTENTQKQPVSSESGVIRSDGNQELIKETTQGPQQDNHNTESNVAGKPSTDSHVTADSNSHPTTDASPSEITQSGLSTDDSNTLNTTSTEPNSTTDNVTTTENESTNGVNTVGASAEGNTTANTTSVTLNITSNEDSTSPTTNIIPTIPVISNNTIMPNVKGDADSSSSISSSVWVHVPLLIVVTLACILVC</sequence>